<accession>R4YNK4</accession>
<dbReference type="AlphaFoldDB" id="R4YNK4"/>
<reference evidence="2 3" key="1">
    <citation type="journal article" date="2013" name="Nat. Commun.">
        <title>Genome sequence and functional genomic analysis of the oil-degrading bacterium Oleispira antarctica.</title>
        <authorList>
            <person name="Kube M."/>
            <person name="Chernikova T.N."/>
            <person name="Al-Ramahi Y."/>
            <person name="Beloqui A."/>
            <person name="Lopez-Cortez N."/>
            <person name="Guazzaroni M.E."/>
            <person name="Heipieper H.J."/>
            <person name="Klages S."/>
            <person name="Kotsyurbenko O.R."/>
            <person name="Langer I."/>
            <person name="Nechitaylo T.Y."/>
            <person name="Lunsdorf H."/>
            <person name="Fernandez M."/>
            <person name="Juarez S."/>
            <person name="Ciordia S."/>
            <person name="Singer A."/>
            <person name="Kagan O."/>
            <person name="Egorova O."/>
            <person name="Petit P.A."/>
            <person name="Stogios P."/>
            <person name="Kim Y."/>
            <person name="Tchigvintsev A."/>
            <person name="Flick R."/>
            <person name="Denaro R."/>
            <person name="Genovese M."/>
            <person name="Albar J.P."/>
            <person name="Reva O.N."/>
            <person name="Martinez-Gomariz M."/>
            <person name="Tran H."/>
            <person name="Ferrer M."/>
            <person name="Savchenko A."/>
            <person name="Yakunin A.F."/>
            <person name="Yakimov M.M."/>
            <person name="Golyshina O.V."/>
            <person name="Reinhardt R."/>
            <person name="Golyshin P.N."/>
        </authorList>
    </citation>
    <scope>NUCLEOTIDE SEQUENCE [LARGE SCALE GENOMIC DNA]</scope>
</reference>
<feature type="transmembrane region" description="Helical" evidence="1">
    <location>
        <begin position="85"/>
        <end position="108"/>
    </location>
</feature>
<organism evidence="2 3">
    <name type="scientific">Oleispira antarctica RB-8</name>
    <dbReference type="NCBI Taxonomy" id="698738"/>
    <lineage>
        <taxon>Bacteria</taxon>
        <taxon>Pseudomonadati</taxon>
        <taxon>Pseudomonadota</taxon>
        <taxon>Gammaproteobacteria</taxon>
        <taxon>Oceanospirillales</taxon>
        <taxon>Oceanospirillaceae</taxon>
        <taxon>Oleispira</taxon>
    </lineage>
</organism>
<dbReference type="OrthoDB" id="6367262at2"/>
<keyword evidence="1" id="KW-0472">Membrane</keyword>
<feature type="transmembrane region" description="Helical" evidence="1">
    <location>
        <begin position="114"/>
        <end position="135"/>
    </location>
</feature>
<dbReference type="STRING" id="698738.OLEAN_C22340"/>
<keyword evidence="1" id="KW-1133">Transmembrane helix</keyword>
<dbReference type="KEGG" id="oai:OLEAN_C22340"/>
<proteinExistence type="predicted"/>
<dbReference type="EMBL" id="FO203512">
    <property type="protein sequence ID" value="CCK76410.1"/>
    <property type="molecule type" value="Genomic_DNA"/>
</dbReference>
<sequence>MNKSVQAQALYLANLLALPGISFLLLAMLYRKLVWLPAKNKGSSTPQKIRDALDLNLDECQDLKQRRVIETNVSQKELDQSHSRVALWLSVIGGVAVVGGCSLIYLMTEGSTQAWPMIILYFTIMHTSFVLWGMVNLAQAMSSRLPYFKVL</sequence>
<gene>
    <name evidence="2" type="ORF">OLEAN_C22340</name>
</gene>
<dbReference type="HOGENOM" id="CLU_1851738_0_0_6"/>
<name>R4YNK4_OLEAN</name>
<protein>
    <submittedName>
        <fullName evidence="2">Uncharacterized protein</fullName>
    </submittedName>
</protein>
<evidence type="ECO:0000313" key="2">
    <source>
        <dbReference type="EMBL" id="CCK76410.1"/>
    </source>
</evidence>
<keyword evidence="3" id="KW-1185">Reference proteome</keyword>
<evidence type="ECO:0000313" key="3">
    <source>
        <dbReference type="Proteomes" id="UP000032749"/>
    </source>
</evidence>
<evidence type="ECO:0000256" key="1">
    <source>
        <dbReference type="SAM" id="Phobius"/>
    </source>
</evidence>
<dbReference type="Proteomes" id="UP000032749">
    <property type="component" value="Chromosome"/>
</dbReference>
<feature type="transmembrane region" description="Helical" evidence="1">
    <location>
        <begin position="12"/>
        <end position="30"/>
    </location>
</feature>
<keyword evidence="1" id="KW-0812">Transmembrane</keyword>